<accession>A0ABN0Z9Q5</accession>
<name>A0ABN0Z9Q5_9ACTN</name>
<dbReference type="EMBL" id="BAAABX010000093">
    <property type="protein sequence ID" value="GAA0439234.1"/>
    <property type="molecule type" value="Genomic_DNA"/>
</dbReference>
<protein>
    <submittedName>
        <fullName evidence="2">Uncharacterized protein</fullName>
    </submittedName>
</protein>
<dbReference type="Proteomes" id="UP001500879">
    <property type="component" value="Unassembled WGS sequence"/>
</dbReference>
<gene>
    <name evidence="2" type="ORF">GCM10010357_70820</name>
</gene>
<keyword evidence="3" id="KW-1185">Reference proteome</keyword>
<organism evidence="2 3">
    <name type="scientific">Streptomyces luteireticuli</name>
    <dbReference type="NCBI Taxonomy" id="173858"/>
    <lineage>
        <taxon>Bacteria</taxon>
        <taxon>Bacillati</taxon>
        <taxon>Actinomycetota</taxon>
        <taxon>Actinomycetes</taxon>
        <taxon>Kitasatosporales</taxon>
        <taxon>Streptomycetaceae</taxon>
        <taxon>Streptomyces</taxon>
    </lineage>
</organism>
<evidence type="ECO:0000256" key="1">
    <source>
        <dbReference type="SAM" id="MobiDB-lite"/>
    </source>
</evidence>
<dbReference type="RefSeq" id="WP_344033214.1">
    <property type="nucleotide sequence ID" value="NZ_BAAABX010000093.1"/>
</dbReference>
<sequence>MLPELEPLPDGPEPRPGDLLTLRPGNTAGADPALTFHLVDWHGEGPAALELNHLRDHRRYQDWAAVVAPDDVATITRHTPDGVRTWAPDTPETTP</sequence>
<dbReference type="Pfam" id="PF19716">
    <property type="entry name" value="DUF6211"/>
    <property type="match status" value="1"/>
</dbReference>
<feature type="region of interest" description="Disordered" evidence="1">
    <location>
        <begin position="1"/>
        <end position="29"/>
    </location>
</feature>
<evidence type="ECO:0000313" key="2">
    <source>
        <dbReference type="EMBL" id="GAA0439234.1"/>
    </source>
</evidence>
<reference evidence="2 3" key="1">
    <citation type="journal article" date="2019" name="Int. J. Syst. Evol. Microbiol.">
        <title>The Global Catalogue of Microorganisms (GCM) 10K type strain sequencing project: providing services to taxonomists for standard genome sequencing and annotation.</title>
        <authorList>
            <consortium name="The Broad Institute Genomics Platform"/>
            <consortium name="The Broad Institute Genome Sequencing Center for Infectious Disease"/>
            <person name="Wu L."/>
            <person name="Ma J."/>
        </authorList>
    </citation>
    <scope>NUCLEOTIDE SEQUENCE [LARGE SCALE GENOMIC DNA]</scope>
    <source>
        <strain evidence="2 3">JCM 4788</strain>
    </source>
</reference>
<evidence type="ECO:0000313" key="3">
    <source>
        <dbReference type="Proteomes" id="UP001500879"/>
    </source>
</evidence>
<proteinExistence type="predicted"/>
<comment type="caution">
    <text evidence="2">The sequence shown here is derived from an EMBL/GenBank/DDBJ whole genome shotgun (WGS) entry which is preliminary data.</text>
</comment>
<dbReference type="InterPro" id="IPR046183">
    <property type="entry name" value="DUF6211"/>
</dbReference>